<dbReference type="Proteomes" id="UP000235672">
    <property type="component" value="Unassembled WGS sequence"/>
</dbReference>
<sequence length="275" mass="31111">MDSKDVGGPSTPYDTESAPPSYSETISSKYVPDASTSQYYSLQIQSQLHTLTTQISSLQTQKSLLSHAQDEKILSLLTHQIQLYLSDFAKTGLQKGTLILVPAQGLEDQNALPMEYDFKDPDEYDRVVRIRDKEEDEYGGGQKWFWRDEDMAIRLAEYLRPKPDPRTMDLPPRKEEFAAQQQQAEASSSSGSGKWLWGRKKSIAKAAERPPLVESRNDTKIASDVKMPSRDSEDQVLMDVKAEEVVFRTENDFGIFGTERGWGVVLRLKVILGNR</sequence>
<evidence type="ECO:0000256" key="1">
    <source>
        <dbReference type="SAM" id="MobiDB-lite"/>
    </source>
</evidence>
<reference evidence="2 3" key="1">
    <citation type="submission" date="2016-05" db="EMBL/GenBank/DDBJ databases">
        <title>A degradative enzymes factory behind the ericoid mycorrhizal symbiosis.</title>
        <authorList>
            <consortium name="DOE Joint Genome Institute"/>
            <person name="Martino E."/>
            <person name="Morin E."/>
            <person name="Grelet G."/>
            <person name="Kuo A."/>
            <person name="Kohler A."/>
            <person name="Daghino S."/>
            <person name="Barry K."/>
            <person name="Choi C."/>
            <person name="Cichocki N."/>
            <person name="Clum A."/>
            <person name="Copeland A."/>
            <person name="Hainaut M."/>
            <person name="Haridas S."/>
            <person name="Labutti K."/>
            <person name="Lindquist E."/>
            <person name="Lipzen A."/>
            <person name="Khouja H.-R."/>
            <person name="Murat C."/>
            <person name="Ohm R."/>
            <person name="Olson A."/>
            <person name="Spatafora J."/>
            <person name="Veneault-Fourrey C."/>
            <person name="Henrissat B."/>
            <person name="Grigoriev I."/>
            <person name="Martin F."/>
            <person name="Perotto S."/>
        </authorList>
    </citation>
    <scope>NUCLEOTIDE SEQUENCE [LARGE SCALE GENOMIC DNA]</scope>
    <source>
        <strain evidence="2 3">UAMH 7357</strain>
    </source>
</reference>
<feature type="compositionally biased region" description="Basic and acidic residues" evidence="1">
    <location>
        <begin position="162"/>
        <end position="177"/>
    </location>
</feature>
<protein>
    <submittedName>
        <fullName evidence="2">Uncharacterized protein</fullName>
    </submittedName>
</protein>
<dbReference type="AlphaFoldDB" id="A0A2J6QN75"/>
<accession>A0A2J6QN75</accession>
<dbReference type="STRING" id="1745343.A0A2J6QN75"/>
<dbReference type="OrthoDB" id="3526284at2759"/>
<name>A0A2J6QN75_9HELO</name>
<keyword evidence="3" id="KW-1185">Reference proteome</keyword>
<organism evidence="2 3">
    <name type="scientific">Hyaloscypha hepaticicola</name>
    <dbReference type="NCBI Taxonomy" id="2082293"/>
    <lineage>
        <taxon>Eukaryota</taxon>
        <taxon>Fungi</taxon>
        <taxon>Dikarya</taxon>
        <taxon>Ascomycota</taxon>
        <taxon>Pezizomycotina</taxon>
        <taxon>Leotiomycetes</taxon>
        <taxon>Helotiales</taxon>
        <taxon>Hyaloscyphaceae</taxon>
        <taxon>Hyaloscypha</taxon>
    </lineage>
</organism>
<feature type="region of interest" description="Disordered" evidence="1">
    <location>
        <begin position="162"/>
        <end position="194"/>
    </location>
</feature>
<proteinExistence type="predicted"/>
<dbReference type="EMBL" id="KZ613465">
    <property type="protein sequence ID" value="PMD27716.1"/>
    <property type="molecule type" value="Genomic_DNA"/>
</dbReference>
<feature type="compositionally biased region" description="Polar residues" evidence="1">
    <location>
        <begin position="12"/>
        <end position="27"/>
    </location>
</feature>
<evidence type="ECO:0000313" key="3">
    <source>
        <dbReference type="Proteomes" id="UP000235672"/>
    </source>
</evidence>
<feature type="compositionally biased region" description="Low complexity" evidence="1">
    <location>
        <begin position="178"/>
        <end position="190"/>
    </location>
</feature>
<gene>
    <name evidence="2" type="ORF">NA56DRAFT_653562</name>
</gene>
<feature type="region of interest" description="Disordered" evidence="1">
    <location>
        <begin position="1"/>
        <end position="27"/>
    </location>
</feature>
<evidence type="ECO:0000313" key="2">
    <source>
        <dbReference type="EMBL" id="PMD27716.1"/>
    </source>
</evidence>